<dbReference type="CDD" id="cd04188">
    <property type="entry name" value="DPG_synthase"/>
    <property type="match status" value="1"/>
</dbReference>
<accession>A0ABQ2F0Y0</accession>
<evidence type="ECO:0000256" key="12">
    <source>
        <dbReference type="ARBA" id="ARBA00045097"/>
    </source>
</evidence>
<dbReference type="PANTHER" id="PTHR10859">
    <property type="entry name" value="GLYCOSYL TRANSFERASE"/>
    <property type="match status" value="1"/>
</dbReference>
<dbReference type="RefSeq" id="WP_189011457.1">
    <property type="nucleotide sequence ID" value="NZ_BMPP01000021.1"/>
</dbReference>
<keyword evidence="6 14" id="KW-0808">Transferase</keyword>
<comment type="pathway">
    <text evidence="2">Protein modification; protein glycosylation.</text>
</comment>
<dbReference type="GO" id="GO:0016740">
    <property type="term" value="F:transferase activity"/>
    <property type="evidence" value="ECO:0007669"/>
    <property type="project" value="UniProtKB-KW"/>
</dbReference>
<evidence type="ECO:0000256" key="9">
    <source>
        <dbReference type="ARBA" id="ARBA00022968"/>
    </source>
</evidence>
<evidence type="ECO:0000256" key="7">
    <source>
        <dbReference type="ARBA" id="ARBA00022692"/>
    </source>
</evidence>
<comment type="catalytic activity">
    <reaction evidence="12">
        <text>a di-trans,poly-cis-dolichyl phosphate + UDP-alpha-D-glucose = a di-trans,poly-cis-dolichyl beta-D-glucosyl phosphate + UDP</text>
        <dbReference type="Rhea" id="RHEA:15401"/>
        <dbReference type="Rhea" id="RHEA-COMP:19498"/>
        <dbReference type="Rhea" id="RHEA-COMP:19502"/>
        <dbReference type="ChEBI" id="CHEBI:57525"/>
        <dbReference type="ChEBI" id="CHEBI:57683"/>
        <dbReference type="ChEBI" id="CHEBI:58223"/>
        <dbReference type="ChEBI" id="CHEBI:58885"/>
        <dbReference type="EC" id="2.4.1.117"/>
    </reaction>
    <physiologicalReaction direction="left-to-right" evidence="12">
        <dbReference type="Rhea" id="RHEA:15402"/>
    </physiologicalReaction>
</comment>
<gene>
    <name evidence="14" type="ORF">GCM10008955_37070</name>
</gene>
<evidence type="ECO:0000259" key="13">
    <source>
        <dbReference type="Pfam" id="PF00535"/>
    </source>
</evidence>
<name>A0ABQ2F0Y0_9DEIO</name>
<evidence type="ECO:0000256" key="4">
    <source>
        <dbReference type="ARBA" id="ARBA00012583"/>
    </source>
</evidence>
<keyword evidence="7" id="KW-0812">Transmembrane</keyword>
<feature type="domain" description="Glycosyltransferase 2-like" evidence="13">
    <location>
        <begin position="20"/>
        <end position="147"/>
    </location>
</feature>
<evidence type="ECO:0000256" key="1">
    <source>
        <dbReference type="ARBA" id="ARBA00004389"/>
    </source>
</evidence>
<dbReference type="Pfam" id="PF00535">
    <property type="entry name" value="Glycos_transf_2"/>
    <property type="match status" value="1"/>
</dbReference>
<evidence type="ECO:0000256" key="2">
    <source>
        <dbReference type="ARBA" id="ARBA00004922"/>
    </source>
</evidence>
<comment type="similarity">
    <text evidence="3">Belongs to the glycosyltransferase 2 family.</text>
</comment>
<protein>
    <recommendedName>
        <fullName evidence="4">dolichyl-phosphate beta-glucosyltransferase</fullName>
        <ecNumber evidence="4">2.4.1.117</ecNumber>
    </recommendedName>
</protein>
<evidence type="ECO:0000256" key="6">
    <source>
        <dbReference type="ARBA" id="ARBA00022679"/>
    </source>
</evidence>
<comment type="subcellular location">
    <subcellularLocation>
        <location evidence="1">Endoplasmic reticulum membrane</location>
        <topology evidence="1">Single-pass membrane protein</topology>
    </subcellularLocation>
</comment>
<dbReference type="PANTHER" id="PTHR10859:SF91">
    <property type="entry name" value="DOLICHYL-PHOSPHATE BETA-GLUCOSYLTRANSFERASE"/>
    <property type="match status" value="1"/>
</dbReference>
<reference evidence="15" key="1">
    <citation type="journal article" date="2019" name="Int. J. Syst. Evol. Microbiol.">
        <title>The Global Catalogue of Microorganisms (GCM) 10K type strain sequencing project: providing services to taxonomists for standard genome sequencing and annotation.</title>
        <authorList>
            <consortium name="The Broad Institute Genomics Platform"/>
            <consortium name="The Broad Institute Genome Sequencing Center for Infectious Disease"/>
            <person name="Wu L."/>
            <person name="Ma J."/>
        </authorList>
    </citation>
    <scope>NUCLEOTIDE SEQUENCE [LARGE SCALE GENOMIC DNA]</scope>
    <source>
        <strain evidence="15">JCM 30331</strain>
    </source>
</reference>
<keyword evidence="9" id="KW-0735">Signal-anchor</keyword>
<keyword evidence="8" id="KW-0256">Endoplasmic reticulum</keyword>
<evidence type="ECO:0000313" key="14">
    <source>
        <dbReference type="EMBL" id="GGK39842.1"/>
    </source>
</evidence>
<proteinExistence type="inferred from homology"/>
<evidence type="ECO:0000256" key="8">
    <source>
        <dbReference type="ARBA" id="ARBA00022824"/>
    </source>
</evidence>
<dbReference type="Gene3D" id="3.90.550.10">
    <property type="entry name" value="Spore Coat Polysaccharide Biosynthesis Protein SpsA, Chain A"/>
    <property type="match status" value="1"/>
</dbReference>
<evidence type="ECO:0000256" key="11">
    <source>
        <dbReference type="ARBA" id="ARBA00023136"/>
    </source>
</evidence>
<sequence>MSYQDFQAWRESPVETVELSVVIPTYNEAERILPTLGAMAVIVSGLGYRWELIVSDDGSKDGTADLVEGLGWKNLRVVRHANTGKGGAVQRGVLASKGQRVLFADADNSTPIEELPRLMGKLDEGYDLAVGSRVGEGASEENKSALRKLVSWGLRFVARALSGVAVRDTQCGFKLFGPRASRLFQLQKMQGFSFDLELLYLAHKFGYQVAEIPVRWFDAPGSKVNSVQDSVKFLKDIFALRQLDRQGAYQRGS</sequence>
<keyword evidence="11" id="KW-0472">Membrane</keyword>
<dbReference type="InterPro" id="IPR029044">
    <property type="entry name" value="Nucleotide-diphossugar_trans"/>
</dbReference>
<organism evidence="14 15">
    <name type="scientific">Deinococcus malanensis</name>
    <dbReference type="NCBI Taxonomy" id="1706855"/>
    <lineage>
        <taxon>Bacteria</taxon>
        <taxon>Thermotogati</taxon>
        <taxon>Deinococcota</taxon>
        <taxon>Deinococci</taxon>
        <taxon>Deinococcales</taxon>
        <taxon>Deinococcaceae</taxon>
        <taxon>Deinococcus</taxon>
    </lineage>
</organism>
<dbReference type="EMBL" id="BMPP01000021">
    <property type="protein sequence ID" value="GGK39842.1"/>
    <property type="molecule type" value="Genomic_DNA"/>
</dbReference>
<evidence type="ECO:0000256" key="5">
    <source>
        <dbReference type="ARBA" id="ARBA00022676"/>
    </source>
</evidence>
<dbReference type="InterPro" id="IPR035518">
    <property type="entry name" value="DPG_synthase"/>
</dbReference>
<comment type="caution">
    <text evidence="14">The sequence shown here is derived from an EMBL/GenBank/DDBJ whole genome shotgun (WGS) entry which is preliminary data.</text>
</comment>
<keyword evidence="10" id="KW-1133">Transmembrane helix</keyword>
<dbReference type="EC" id="2.4.1.117" evidence="4"/>
<evidence type="ECO:0000256" key="3">
    <source>
        <dbReference type="ARBA" id="ARBA00006739"/>
    </source>
</evidence>
<dbReference type="InterPro" id="IPR001173">
    <property type="entry name" value="Glyco_trans_2-like"/>
</dbReference>
<dbReference type="Proteomes" id="UP000647587">
    <property type="component" value="Unassembled WGS sequence"/>
</dbReference>
<dbReference type="SUPFAM" id="SSF53448">
    <property type="entry name" value="Nucleotide-diphospho-sugar transferases"/>
    <property type="match status" value="1"/>
</dbReference>
<keyword evidence="15" id="KW-1185">Reference proteome</keyword>
<evidence type="ECO:0000313" key="15">
    <source>
        <dbReference type="Proteomes" id="UP000647587"/>
    </source>
</evidence>
<evidence type="ECO:0000256" key="10">
    <source>
        <dbReference type="ARBA" id="ARBA00022989"/>
    </source>
</evidence>
<keyword evidence="5" id="KW-0328">Glycosyltransferase</keyword>